<dbReference type="PROSITE" id="PS50977">
    <property type="entry name" value="HTH_TETR_2"/>
    <property type="match status" value="1"/>
</dbReference>
<dbReference type="GO" id="GO:0000976">
    <property type="term" value="F:transcription cis-regulatory region binding"/>
    <property type="evidence" value="ECO:0007669"/>
    <property type="project" value="TreeGrafter"/>
</dbReference>
<dbReference type="EMBL" id="PXYT01000084">
    <property type="protein sequence ID" value="PSR24248.1"/>
    <property type="molecule type" value="Genomic_DNA"/>
</dbReference>
<dbReference type="PANTHER" id="PTHR30055:SF175">
    <property type="entry name" value="HTH-TYPE TRANSCRIPTIONAL REPRESSOR KSTR2"/>
    <property type="match status" value="1"/>
</dbReference>
<feature type="domain" description="HTH tetR-type" evidence="6">
    <location>
        <begin position="7"/>
        <end position="67"/>
    </location>
</feature>
<keyword evidence="4" id="KW-0804">Transcription</keyword>
<evidence type="ECO:0000256" key="2">
    <source>
        <dbReference type="ARBA" id="ARBA00023015"/>
    </source>
</evidence>
<evidence type="ECO:0000313" key="7">
    <source>
        <dbReference type="EMBL" id="PSR24248.1"/>
    </source>
</evidence>
<keyword evidence="3 5" id="KW-0238">DNA-binding</keyword>
<dbReference type="PRINTS" id="PR00455">
    <property type="entry name" value="HTHTETR"/>
</dbReference>
<evidence type="ECO:0000256" key="3">
    <source>
        <dbReference type="ARBA" id="ARBA00023125"/>
    </source>
</evidence>
<reference evidence="7 8" key="1">
    <citation type="journal article" date="2014" name="BMC Genomics">
        <title>Comparison of environmental and isolate Sulfobacillus genomes reveals diverse carbon, sulfur, nitrogen, and hydrogen metabolisms.</title>
        <authorList>
            <person name="Justice N.B."/>
            <person name="Norman A."/>
            <person name="Brown C.T."/>
            <person name="Singh A."/>
            <person name="Thomas B.C."/>
            <person name="Banfield J.F."/>
        </authorList>
    </citation>
    <scope>NUCLEOTIDE SEQUENCE [LARGE SCALE GENOMIC DNA]</scope>
    <source>
        <strain evidence="7">AMDSBA1</strain>
    </source>
</reference>
<organism evidence="7 8">
    <name type="scientific">Sulfobacillus benefaciens</name>
    <dbReference type="NCBI Taxonomy" id="453960"/>
    <lineage>
        <taxon>Bacteria</taxon>
        <taxon>Bacillati</taxon>
        <taxon>Bacillota</taxon>
        <taxon>Clostridia</taxon>
        <taxon>Eubacteriales</taxon>
        <taxon>Clostridiales Family XVII. Incertae Sedis</taxon>
        <taxon>Sulfobacillus</taxon>
    </lineage>
</organism>
<accession>A0A2T2WPT2</accession>
<dbReference type="Gene3D" id="1.10.10.60">
    <property type="entry name" value="Homeodomain-like"/>
    <property type="match status" value="1"/>
</dbReference>
<dbReference type="Pfam" id="PF17932">
    <property type="entry name" value="TetR_C_24"/>
    <property type="match status" value="1"/>
</dbReference>
<dbReference type="InterPro" id="IPR050109">
    <property type="entry name" value="HTH-type_TetR-like_transc_reg"/>
</dbReference>
<sequence>MAINDNMPMPDRLIEVAVKLFAEKGYDATSVADIVETAGVTKGALYHYYTSKDELLSQIHRRFITAEIKDAQRIMAQGWGPRETLRHLIISLVESIVSYRFEVTVFFREMHRLPSSVFDEIKQARDDYAGFFEKTIRQGQELGEFRHDSHPRMMTLALFGACNWMYTWYNPDGPFSARKIGEQLADIIMDGLSCPG</sequence>
<comment type="caution">
    <text evidence="7">The sequence shown here is derived from an EMBL/GenBank/DDBJ whole genome shotgun (WGS) entry which is preliminary data.</text>
</comment>
<feature type="DNA-binding region" description="H-T-H motif" evidence="5">
    <location>
        <begin position="30"/>
        <end position="49"/>
    </location>
</feature>
<evidence type="ECO:0000256" key="1">
    <source>
        <dbReference type="ARBA" id="ARBA00022491"/>
    </source>
</evidence>
<dbReference type="SUPFAM" id="SSF48498">
    <property type="entry name" value="Tetracyclin repressor-like, C-terminal domain"/>
    <property type="match status" value="1"/>
</dbReference>
<dbReference type="SUPFAM" id="SSF46689">
    <property type="entry name" value="Homeodomain-like"/>
    <property type="match status" value="1"/>
</dbReference>
<keyword evidence="2" id="KW-0805">Transcription regulation</keyword>
<proteinExistence type="predicted"/>
<evidence type="ECO:0000256" key="5">
    <source>
        <dbReference type="PROSITE-ProRule" id="PRU00335"/>
    </source>
</evidence>
<keyword evidence="1" id="KW-0678">Repressor</keyword>
<name>A0A2T2WPT2_9FIRM</name>
<dbReference type="InterPro" id="IPR036271">
    <property type="entry name" value="Tet_transcr_reg_TetR-rel_C_sf"/>
</dbReference>
<dbReference type="Gene3D" id="1.10.357.10">
    <property type="entry name" value="Tetracycline Repressor, domain 2"/>
    <property type="match status" value="1"/>
</dbReference>
<dbReference type="InterPro" id="IPR001647">
    <property type="entry name" value="HTH_TetR"/>
</dbReference>
<evidence type="ECO:0000256" key="4">
    <source>
        <dbReference type="ARBA" id="ARBA00023163"/>
    </source>
</evidence>
<dbReference type="GO" id="GO:0003700">
    <property type="term" value="F:DNA-binding transcription factor activity"/>
    <property type="evidence" value="ECO:0007669"/>
    <property type="project" value="TreeGrafter"/>
</dbReference>
<evidence type="ECO:0000259" key="6">
    <source>
        <dbReference type="PROSITE" id="PS50977"/>
    </source>
</evidence>
<gene>
    <name evidence="7" type="ORF">C7B43_19460</name>
</gene>
<dbReference type="Pfam" id="PF00440">
    <property type="entry name" value="TetR_N"/>
    <property type="match status" value="1"/>
</dbReference>
<dbReference type="AlphaFoldDB" id="A0A2T2WPT2"/>
<dbReference type="PANTHER" id="PTHR30055">
    <property type="entry name" value="HTH-TYPE TRANSCRIPTIONAL REGULATOR RUTR"/>
    <property type="match status" value="1"/>
</dbReference>
<protein>
    <submittedName>
        <fullName evidence="7">TetR/AcrR family transcriptional regulator</fullName>
    </submittedName>
</protein>
<dbReference type="InterPro" id="IPR009057">
    <property type="entry name" value="Homeodomain-like_sf"/>
</dbReference>
<dbReference type="InterPro" id="IPR041490">
    <property type="entry name" value="KstR2_TetR_C"/>
</dbReference>
<dbReference type="Proteomes" id="UP000242699">
    <property type="component" value="Unassembled WGS sequence"/>
</dbReference>
<evidence type="ECO:0000313" key="8">
    <source>
        <dbReference type="Proteomes" id="UP000242699"/>
    </source>
</evidence>